<sequence>MTAGQADDSGNSRQLHHDARRPAILPVYLANAAFSRHRDQILVAQLSRNRRRQHGGDHDRQHKQQKQH</sequence>
<evidence type="ECO:0000256" key="1">
    <source>
        <dbReference type="SAM" id="MobiDB-lite"/>
    </source>
</evidence>
<proteinExistence type="predicted"/>
<keyword evidence="3" id="KW-1185">Reference proteome</keyword>
<feature type="region of interest" description="Disordered" evidence="1">
    <location>
        <begin position="44"/>
        <end position="68"/>
    </location>
</feature>
<name>A0A518DLT6_9BACT</name>
<organism evidence="2 3">
    <name type="scientific">Lignipirellula cremea</name>
    <dbReference type="NCBI Taxonomy" id="2528010"/>
    <lineage>
        <taxon>Bacteria</taxon>
        <taxon>Pseudomonadati</taxon>
        <taxon>Planctomycetota</taxon>
        <taxon>Planctomycetia</taxon>
        <taxon>Pirellulales</taxon>
        <taxon>Pirellulaceae</taxon>
        <taxon>Lignipirellula</taxon>
    </lineage>
</organism>
<gene>
    <name evidence="2" type="ORF">Pla8534_05300</name>
</gene>
<protein>
    <submittedName>
        <fullName evidence="2">Uncharacterized protein</fullName>
    </submittedName>
</protein>
<evidence type="ECO:0000313" key="3">
    <source>
        <dbReference type="Proteomes" id="UP000317648"/>
    </source>
</evidence>
<dbReference type="KEGG" id="lcre:Pla8534_05300"/>
<reference evidence="2 3" key="1">
    <citation type="submission" date="2019-02" db="EMBL/GenBank/DDBJ databases">
        <title>Deep-cultivation of Planctomycetes and their phenomic and genomic characterization uncovers novel biology.</title>
        <authorList>
            <person name="Wiegand S."/>
            <person name="Jogler M."/>
            <person name="Boedeker C."/>
            <person name="Pinto D."/>
            <person name="Vollmers J."/>
            <person name="Rivas-Marin E."/>
            <person name="Kohn T."/>
            <person name="Peeters S.H."/>
            <person name="Heuer A."/>
            <person name="Rast P."/>
            <person name="Oberbeckmann S."/>
            <person name="Bunk B."/>
            <person name="Jeske O."/>
            <person name="Meyerdierks A."/>
            <person name="Storesund J.E."/>
            <person name="Kallscheuer N."/>
            <person name="Luecker S."/>
            <person name="Lage O.M."/>
            <person name="Pohl T."/>
            <person name="Merkel B.J."/>
            <person name="Hornburger P."/>
            <person name="Mueller R.-W."/>
            <person name="Bruemmer F."/>
            <person name="Labrenz M."/>
            <person name="Spormann A.M."/>
            <person name="Op den Camp H."/>
            <person name="Overmann J."/>
            <person name="Amann R."/>
            <person name="Jetten M.S.M."/>
            <person name="Mascher T."/>
            <person name="Medema M.H."/>
            <person name="Devos D.P."/>
            <person name="Kaster A.-K."/>
            <person name="Ovreas L."/>
            <person name="Rohde M."/>
            <person name="Galperin M.Y."/>
            <person name="Jogler C."/>
        </authorList>
    </citation>
    <scope>NUCLEOTIDE SEQUENCE [LARGE SCALE GENOMIC DNA]</scope>
    <source>
        <strain evidence="2 3">Pla85_3_4</strain>
    </source>
</reference>
<feature type="region of interest" description="Disordered" evidence="1">
    <location>
        <begin position="1"/>
        <end position="22"/>
    </location>
</feature>
<dbReference type="Proteomes" id="UP000317648">
    <property type="component" value="Chromosome"/>
</dbReference>
<evidence type="ECO:0000313" key="2">
    <source>
        <dbReference type="EMBL" id="QDU92781.1"/>
    </source>
</evidence>
<dbReference type="EMBL" id="CP036433">
    <property type="protein sequence ID" value="QDU92781.1"/>
    <property type="molecule type" value="Genomic_DNA"/>
</dbReference>
<dbReference type="AlphaFoldDB" id="A0A518DLT6"/>
<accession>A0A518DLT6</accession>